<proteinExistence type="predicted"/>
<dbReference type="EC" id="3.6.3.4" evidence="2"/>
<dbReference type="SMART" id="SM00831">
    <property type="entry name" value="Cation_ATPase_N"/>
    <property type="match status" value="1"/>
</dbReference>
<evidence type="ECO:0000259" key="1">
    <source>
        <dbReference type="SMART" id="SM00831"/>
    </source>
</evidence>
<name>A0A3B0YAT0_9ZZZZ</name>
<dbReference type="EMBL" id="UOFJ01000587">
    <property type="protein sequence ID" value="VAW71309.1"/>
    <property type="molecule type" value="Genomic_DNA"/>
</dbReference>
<dbReference type="Pfam" id="PF00690">
    <property type="entry name" value="Cation_ATPase_N"/>
    <property type="match status" value="1"/>
</dbReference>
<accession>A0A3B0YAT0</accession>
<feature type="non-terminal residue" evidence="2">
    <location>
        <position position="75"/>
    </location>
</feature>
<evidence type="ECO:0000313" key="2">
    <source>
        <dbReference type="EMBL" id="VAW71309.1"/>
    </source>
</evidence>
<dbReference type="EC" id="3.6.3.3" evidence="2"/>
<organism evidence="2">
    <name type="scientific">hydrothermal vent metagenome</name>
    <dbReference type="NCBI Taxonomy" id="652676"/>
    <lineage>
        <taxon>unclassified sequences</taxon>
        <taxon>metagenomes</taxon>
        <taxon>ecological metagenomes</taxon>
    </lineage>
</organism>
<reference evidence="2" key="1">
    <citation type="submission" date="2018-06" db="EMBL/GenBank/DDBJ databases">
        <authorList>
            <person name="Zhirakovskaya E."/>
        </authorList>
    </citation>
    <scope>NUCLEOTIDE SEQUENCE</scope>
</reference>
<dbReference type="SUPFAM" id="SSF81665">
    <property type="entry name" value="Calcium ATPase, transmembrane domain M"/>
    <property type="match status" value="1"/>
</dbReference>
<dbReference type="AlphaFoldDB" id="A0A3B0YAT0"/>
<dbReference type="InterPro" id="IPR004014">
    <property type="entry name" value="ATPase_P-typ_cation-transptr_N"/>
</dbReference>
<keyword evidence="2" id="KW-0378">Hydrolase</keyword>
<gene>
    <name evidence="2" type="ORF">MNBD_GAMMA10-2883</name>
</gene>
<protein>
    <submittedName>
        <fullName evidence="2">Lead, cadmium, zinc and mercury transporting ATPase Copper-translocating P-type ATPase</fullName>
        <ecNumber evidence="2">3.6.3.3</ecNumber>
        <ecNumber evidence="2">3.6.3.4</ecNumber>
    </submittedName>
</protein>
<dbReference type="GO" id="GO:0016787">
    <property type="term" value="F:hydrolase activity"/>
    <property type="evidence" value="ECO:0007669"/>
    <property type="project" value="UniProtKB-KW"/>
</dbReference>
<sequence length="75" mass="8822">MIKNTNEYNLQAIAETLKAFEVTVENGLSNTEVHQRIEKYGYNAIDEKVEALWHRIFRRFWGPIPWMIEIAALLS</sequence>
<dbReference type="InterPro" id="IPR023298">
    <property type="entry name" value="ATPase_P-typ_TM_dom_sf"/>
</dbReference>
<feature type="domain" description="Cation-transporting P-type ATPase N-terminal" evidence="1">
    <location>
        <begin position="6"/>
        <end position="75"/>
    </location>
</feature>